<feature type="transmembrane region" description="Helical" evidence="8">
    <location>
        <begin position="125"/>
        <end position="145"/>
    </location>
</feature>
<reference evidence="9 10" key="1">
    <citation type="submission" date="2020-02" db="EMBL/GenBank/DDBJ databases">
        <authorList>
            <person name="Khan S.A."/>
            <person name="Jeon C.O."/>
            <person name="Chun B.H."/>
        </authorList>
    </citation>
    <scope>NUCLEOTIDE SEQUENCE [LARGE SCALE GENOMIC DNA]</scope>
    <source>
        <strain evidence="9 10">H239</strain>
    </source>
</reference>
<gene>
    <name evidence="9" type="ORF">G5575_06850</name>
</gene>
<evidence type="ECO:0000256" key="2">
    <source>
        <dbReference type="ARBA" id="ARBA00009142"/>
    </source>
</evidence>
<dbReference type="InterPro" id="IPR052017">
    <property type="entry name" value="TSUP"/>
</dbReference>
<comment type="similarity">
    <text evidence="2 8">Belongs to the 4-toluene sulfonate uptake permease (TSUP) (TC 2.A.102) family.</text>
</comment>
<evidence type="ECO:0000256" key="1">
    <source>
        <dbReference type="ARBA" id="ARBA00004651"/>
    </source>
</evidence>
<evidence type="ECO:0000313" key="9">
    <source>
        <dbReference type="EMBL" id="NGP17416.1"/>
    </source>
</evidence>
<dbReference type="RefSeq" id="WP_164533602.1">
    <property type="nucleotide sequence ID" value="NZ_JAALFG010000001.1"/>
</dbReference>
<dbReference type="PANTHER" id="PTHR30269:SF37">
    <property type="entry name" value="MEMBRANE TRANSPORTER PROTEIN"/>
    <property type="match status" value="1"/>
</dbReference>
<feature type="transmembrane region" description="Helical" evidence="8">
    <location>
        <begin position="193"/>
        <end position="214"/>
    </location>
</feature>
<sequence>MSGLIIPALVALAVFLTSTLSGVFGMAGGLILLALLLTFLPVATAIALQGAIQIIANGSRAWFSRSYIDWRALGFICTGLAAAAILLFILRYTPDLATVCIAIGLMPILVWIPKHWLSLDATKPVHAFFCGFLAGGLNLAVGVSGPTVDIFFIRTEMDRRKVIATKAATQVISHAVKVVFYSTLATAMAWGDWVMVLIAAPFAVAGTNLGYHLLQRLTDVGFRKWTRWIVTVIGAYYLLRGLSLLAGMQ</sequence>
<comment type="subcellular location">
    <subcellularLocation>
        <location evidence="1 8">Cell membrane</location>
        <topology evidence="1 8">Multi-pass membrane protein</topology>
    </subcellularLocation>
</comment>
<keyword evidence="3" id="KW-0813">Transport</keyword>
<evidence type="ECO:0000256" key="7">
    <source>
        <dbReference type="ARBA" id="ARBA00023136"/>
    </source>
</evidence>
<evidence type="ECO:0000256" key="3">
    <source>
        <dbReference type="ARBA" id="ARBA00022448"/>
    </source>
</evidence>
<protein>
    <recommendedName>
        <fullName evidence="8">Probable membrane transporter protein</fullName>
    </recommendedName>
</protein>
<comment type="caution">
    <text evidence="9">The sequence shown here is derived from an EMBL/GenBank/DDBJ whole genome shotgun (WGS) entry which is preliminary data.</text>
</comment>
<dbReference type="AlphaFoldDB" id="A0A6M1SLJ3"/>
<accession>A0A6M1SLJ3</accession>
<dbReference type="PANTHER" id="PTHR30269">
    <property type="entry name" value="TRANSMEMBRANE PROTEIN YFCA"/>
    <property type="match status" value="1"/>
</dbReference>
<feature type="transmembrane region" description="Helical" evidence="8">
    <location>
        <begin position="226"/>
        <end position="246"/>
    </location>
</feature>
<evidence type="ECO:0000313" key="10">
    <source>
        <dbReference type="Proteomes" id="UP000474802"/>
    </source>
</evidence>
<dbReference type="EMBL" id="JAALFG010000001">
    <property type="protein sequence ID" value="NGP17416.1"/>
    <property type="molecule type" value="Genomic_DNA"/>
</dbReference>
<evidence type="ECO:0000256" key="8">
    <source>
        <dbReference type="RuleBase" id="RU363041"/>
    </source>
</evidence>
<keyword evidence="10" id="KW-1185">Reference proteome</keyword>
<name>A0A6M1SLJ3_9HYPH</name>
<evidence type="ECO:0000256" key="6">
    <source>
        <dbReference type="ARBA" id="ARBA00022989"/>
    </source>
</evidence>
<evidence type="ECO:0000256" key="4">
    <source>
        <dbReference type="ARBA" id="ARBA00022475"/>
    </source>
</evidence>
<reference evidence="9 10" key="2">
    <citation type="submission" date="2020-03" db="EMBL/GenBank/DDBJ databases">
        <title>Devosia chinhatensis sp. nov., isolated from a hexachlorocyclohexane (HCH) dump site in India.</title>
        <authorList>
            <person name="Kumar M."/>
            <person name="Lal R."/>
        </authorList>
    </citation>
    <scope>NUCLEOTIDE SEQUENCE [LARGE SCALE GENOMIC DNA]</scope>
    <source>
        <strain evidence="9 10">H239</strain>
    </source>
</reference>
<keyword evidence="4 8" id="KW-1003">Cell membrane</keyword>
<evidence type="ECO:0000256" key="5">
    <source>
        <dbReference type="ARBA" id="ARBA00022692"/>
    </source>
</evidence>
<proteinExistence type="inferred from homology"/>
<dbReference type="GO" id="GO:0005886">
    <property type="term" value="C:plasma membrane"/>
    <property type="evidence" value="ECO:0007669"/>
    <property type="project" value="UniProtKB-SubCell"/>
</dbReference>
<feature type="transmembrane region" description="Helical" evidence="8">
    <location>
        <begin position="31"/>
        <end position="56"/>
    </location>
</feature>
<feature type="transmembrane region" description="Helical" evidence="8">
    <location>
        <begin position="68"/>
        <end position="90"/>
    </location>
</feature>
<keyword evidence="6 8" id="KW-1133">Transmembrane helix</keyword>
<organism evidence="9 10">
    <name type="scientific">Devosia aurantiaca</name>
    <dbReference type="NCBI Taxonomy" id="2714858"/>
    <lineage>
        <taxon>Bacteria</taxon>
        <taxon>Pseudomonadati</taxon>
        <taxon>Pseudomonadota</taxon>
        <taxon>Alphaproteobacteria</taxon>
        <taxon>Hyphomicrobiales</taxon>
        <taxon>Devosiaceae</taxon>
        <taxon>Devosia</taxon>
    </lineage>
</organism>
<keyword evidence="7 8" id="KW-0472">Membrane</keyword>
<dbReference type="Proteomes" id="UP000474802">
    <property type="component" value="Unassembled WGS sequence"/>
</dbReference>
<feature type="transmembrane region" description="Helical" evidence="8">
    <location>
        <begin position="96"/>
        <end position="113"/>
    </location>
</feature>
<dbReference type="InterPro" id="IPR002781">
    <property type="entry name" value="TM_pro_TauE-like"/>
</dbReference>
<keyword evidence="5 8" id="KW-0812">Transmembrane</keyword>
<dbReference type="Pfam" id="PF01925">
    <property type="entry name" value="TauE"/>
    <property type="match status" value="1"/>
</dbReference>